<evidence type="ECO:0008006" key="4">
    <source>
        <dbReference type="Google" id="ProtNLM"/>
    </source>
</evidence>
<gene>
    <name evidence="2" type="ORF">UK23_32765</name>
</gene>
<comment type="caution">
    <text evidence="2">The sequence shown here is derived from an EMBL/GenBank/DDBJ whole genome shotgun (WGS) entry which is preliminary data.</text>
</comment>
<keyword evidence="3" id="KW-1185">Reference proteome</keyword>
<dbReference type="RefSeq" id="WP_045315578.1">
    <property type="nucleotide sequence ID" value="NZ_JYJG01000285.1"/>
</dbReference>
<evidence type="ECO:0000256" key="1">
    <source>
        <dbReference type="SAM" id="SignalP"/>
    </source>
</evidence>
<organism evidence="2 3">
    <name type="scientific">Lentzea aerocolonigenes</name>
    <name type="common">Lechevalieria aerocolonigenes</name>
    <name type="synonym">Saccharothrix aerocolonigenes</name>
    <dbReference type="NCBI Taxonomy" id="68170"/>
    <lineage>
        <taxon>Bacteria</taxon>
        <taxon>Bacillati</taxon>
        <taxon>Actinomycetota</taxon>
        <taxon>Actinomycetes</taxon>
        <taxon>Pseudonocardiales</taxon>
        <taxon>Pseudonocardiaceae</taxon>
        <taxon>Lentzea</taxon>
    </lineage>
</organism>
<evidence type="ECO:0000313" key="3">
    <source>
        <dbReference type="Proteomes" id="UP000033393"/>
    </source>
</evidence>
<dbReference type="OrthoDB" id="3697954at2"/>
<keyword evidence="1" id="KW-0732">Signal</keyword>
<proteinExistence type="predicted"/>
<dbReference type="AlphaFoldDB" id="A0A0F0GJN7"/>
<dbReference type="Proteomes" id="UP000033393">
    <property type="component" value="Unassembled WGS sequence"/>
</dbReference>
<protein>
    <recommendedName>
        <fullName evidence="4">SH3b domain-containing protein</fullName>
    </recommendedName>
</protein>
<dbReference type="PATRIC" id="fig|68170.10.peg.8533"/>
<feature type="signal peptide" evidence="1">
    <location>
        <begin position="1"/>
        <end position="27"/>
    </location>
</feature>
<accession>A0A0F0GJN7</accession>
<reference evidence="2 3" key="1">
    <citation type="submission" date="2015-02" db="EMBL/GenBank/DDBJ databases">
        <authorList>
            <person name="Ju K.-S."/>
            <person name="Doroghazi J.R."/>
            <person name="Metcalf W."/>
        </authorList>
    </citation>
    <scope>NUCLEOTIDE SEQUENCE [LARGE SCALE GENOMIC DNA]</scope>
    <source>
        <strain evidence="2 3">NRRL B-16140</strain>
    </source>
</reference>
<name>A0A0F0GJN7_LENAE</name>
<evidence type="ECO:0000313" key="2">
    <source>
        <dbReference type="EMBL" id="KJK43560.1"/>
    </source>
</evidence>
<feature type="chain" id="PRO_5002440931" description="SH3b domain-containing protein" evidence="1">
    <location>
        <begin position="28"/>
        <end position="123"/>
    </location>
</feature>
<sequence length="123" mass="13278">MRGIVKIAAVAVAITAPVALLSPVAQADLVEVQHANCGHNPPENRDPSELVIINSRVNVRNGSSTSCAINGTTQPGDRLDYYCFTQGNDGFTWTFLVDVTRGFRGWSRDNLLPHKGSNYGCGF</sequence>
<dbReference type="EMBL" id="JYJG01000285">
    <property type="protein sequence ID" value="KJK43560.1"/>
    <property type="molecule type" value="Genomic_DNA"/>
</dbReference>